<evidence type="ECO:0000313" key="2">
    <source>
        <dbReference type="Proteomes" id="UP000265411"/>
    </source>
</evidence>
<evidence type="ECO:0000313" key="1">
    <source>
        <dbReference type="EMBL" id="RGP57050.1"/>
    </source>
</evidence>
<keyword evidence="2" id="KW-1185">Reference proteome</keyword>
<protein>
    <submittedName>
        <fullName evidence="1">Uncharacterized protein</fullName>
    </submittedName>
</protein>
<proteinExistence type="predicted"/>
<dbReference type="RefSeq" id="WP_118129785.1">
    <property type="nucleotide sequence ID" value="NZ_LMAZ01000001.1"/>
</dbReference>
<gene>
    <name evidence="1" type="ORF">ASB58_06880</name>
</gene>
<dbReference type="EMBL" id="LMAZ01000001">
    <property type="protein sequence ID" value="RGP57050.1"/>
    <property type="molecule type" value="Genomic_DNA"/>
</dbReference>
<organism evidence="1 2">
    <name type="scientific">Pseudomonas abyssi</name>
    <dbReference type="NCBI Taxonomy" id="170540"/>
    <lineage>
        <taxon>Bacteria</taxon>
        <taxon>Pseudomonadati</taxon>
        <taxon>Pseudomonadota</taxon>
        <taxon>Gammaproteobacteria</taxon>
        <taxon>Pseudomonadales</taxon>
        <taxon>Pseudomonadaceae</taxon>
        <taxon>Pseudomonas</taxon>
    </lineage>
</organism>
<comment type="caution">
    <text evidence="1">The sequence shown here is derived from an EMBL/GenBank/DDBJ whole genome shotgun (WGS) entry which is preliminary data.</text>
</comment>
<dbReference type="AlphaFoldDB" id="A0A395RAB4"/>
<dbReference type="OrthoDB" id="9914399at2"/>
<sequence>MINLNKVPLNPQPLVERITGAVALLQLRLKHPTAVDAKQAAAVAAEALEHLRRLDDQALRLAEALHIGMARFPYPLTVSVGFVGRDQEQLQLTVMDGHHLMHAVQAKTVDGLRELLAVGYLPEVAA</sequence>
<dbReference type="Proteomes" id="UP000265411">
    <property type="component" value="Unassembled WGS sequence"/>
</dbReference>
<reference evidence="1 2" key="1">
    <citation type="journal article" date="2018" name="Syst. Appl. Microbiol.">
        <title>Pseudomonas gallaeciensis sp. nov., isolated from crude-oil-contaminated intertidal sand samples after the Prestige oil spill.</title>
        <authorList>
            <person name="Mulet M."/>
            <person name="Sanchez D."/>
            <person name="Rodriguez A.C."/>
            <person name="Nogales B."/>
            <person name="Bosch R."/>
            <person name="Busquets A."/>
            <person name="Gomila M."/>
            <person name="Lalucat J."/>
            <person name="Garcia-Valdes E."/>
        </authorList>
    </citation>
    <scope>NUCLEOTIDE SEQUENCE [LARGE SCALE GENOMIC DNA]</scope>
    <source>
        <strain evidence="1 2">V113</strain>
    </source>
</reference>
<name>A0A395RAB4_9PSED</name>
<accession>A0A395RAB4</accession>